<evidence type="ECO:0000256" key="13">
    <source>
        <dbReference type="ARBA" id="ARBA00071271"/>
    </source>
</evidence>
<evidence type="ECO:0000313" key="19">
    <source>
        <dbReference type="EMBL" id="SCP94962.1"/>
    </source>
</evidence>
<evidence type="ECO:0000256" key="14">
    <source>
        <dbReference type="ARBA" id="ARBA00075285"/>
    </source>
</evidence>
<evidence type="ECO:0000256" key="16">
    <source>
        <dbReference type="ARBA" id="ARBA00077688"/>
    </source>
</evidence>
<evidence type="ECO:0000256" key="11">
    <source>
        <dbReference type="ARBA" id="ARBA00044252"/>
    </source>
</evidence>
<comment type="cofactor">
    <cofactor evidence="2">
        <name>Zn(2+)</name>
        <dbReference type="ChEBI" id="CHEBI:29105"/>
    </cofactor>
</comment>
<evidence type="ECO:0000256" key="12">
    <source>
        <dbReference type="ARBA" id="ARBA00061423"/>
    </source>
</evidence>
<dbReference type="PANTHER" id="PTHR43501">
    <property type="entry name" value="CYTOSOL NON-SPECIFIC DIPEPTIDASE"/>
    <property type="match status" value="1"/>
</dbReference>
<evidence type="ECO:0000256" key="6">
    <source>
        <dbReference type="ARBA" id="ARBA00022833"/>
    </source>
</evidence>
<dbReference type="STRING" id="1619234.SAMN05421730_1001199"/>
<evidence type="ECO:0000256" key="9">
    <source>
        <dbReference type="ARBA" id="ARBA00036421"/>
    </source>
</evidence>
<dbReference type="InterPro" id="IPR001160">
    <property type="entry name" value="Peptidase_M20C"/>
</dbReference>
<dbReference type="RefSeq" id="WP_091229872.1">
    <property type="nucleotide sequence ID" value="NZ_FMKA01000001.1"/>
</dbReference>
<dbReference type="GO" id="GO:0005829">
    <property type="term" value="C:cytosol"/>
    <property type="evidence" value="ECO:0007669"/>
    <property type="project" value="TreeGrafter"/>
</dbReference>
<dbReference type="EC" id="3.4.13.18" evidence="10"/>
<dbReference type="GO" id="GO:0006508">
    <property type="term" value="P:proteolysis"/>
    <property type="evidence" value="ECO:0007669"/>
    <property type="project" value="UniProtKB-KW"/>
</dbReference>
<evidence type="ECO:0000256" key="5">
    <source>
        <dbReference type="ARBA" id="ARBA00022801"/>
    </source>
</evidence>
<evidence type="ECO:0000256" key="15">
    <source>
        <dbReference type="ARBA" id="ARBA00076004"/>
    </source>
</evidence>
<evidence type="ECO:0000256" key="17">
    <source>
        <dbReference type="ARBA" id="ARBA00078074"/>
    </source>
</evidence>
<dbReference type="AlphaFoldDB" id="A0A1D3TNQ7"/>
<dbReference type="FunFam" id="3.40.630.10:FF:000072">
    <property type="entry name" value="Aminoacyl-histidine dipeptidase"/>
    <property type="match status" value="1"/>
</dbReference>
<evidence type="ECO:0000313" key="20">
    <source>
        <dbReference type="Proteomes" id="UP000199315"/>
    </source>
</evidence>
<comment type="similarity">
    <text evidence="12">Belongs to the peptidase M20C family.</text>
</comment>
<evidence type="ECO:0000256" key="4">
    <source>
        <dbReference type="ARBA" id="ARBA00022723"/>
    </source>
</evidence>
<dbReference type="InterPro" id="IPR002933">
    <property type="entry name" value="Peptidase_M20"/>
</dbReference>
<keyword evidence="6" id="KW-0862">Zinc</keyword>
<dbReference type="OrthoDB" id="9773892at2"/>
<keyword evidence="3" id="KW-0645">Protease</keyword>
<dbReference type="EMBL" id="FMKA01000001">
    <property type="protein sequence ID" value="SCP94962.1"/>
    <property type="molecule type" value="Genomic_DNA"/>
</dbReference>
<dbReference type="PANTHER" id="PTHR43501:SF1">
    <property type="entry name" value="CYTOSOL NON-SPECIFIC DIPEPTIDASE"/>
    <property type="match status" value="1"/>
</dbReference>
<organism evidence="19 20">
    <name type="scientific">Anaerobium acetethylicum</name>
    <dbReference type="NCBI Taxonomy" id="1619234"/>
    <lineage>
        <taxon>Bacteria</taxon>
        <taxon>Bacillati</taxon>
        <taxon>Bacillota</taxon>
        <taxon>Clostridia</taxon>
        <taxon>Lachnospirales</taxon>
        <taxon>Lachnospiraceae</taxon>
        <taxon>Anaerobium</taxon>
    </lineage>
</organism>
<evidence type="ECO:0000256" key="3">
    <source>
        <dbReference type="ARBA" id="ARBA00022670"/>
    </source>
</evidence>
<comment type="cofactor">
    <cofactor evidence="1">
        <name>Co(2+)</name>
        <dbReference type="ChEBI" id="CHEBI:48828"/>
    </cofactor>
</comment>
<dbReference type="GO" id="GO:0070573">
    <property type="term" value="F:metallodipeptidase activity"/>
    <property type="evidence" value="ECO:0007669"/>
    <property type="project" value="TreeGrafter"/>
</dbReference>
<dbReference type="PIRSF" id="PIRSF016599">
    <property type="entry name" value="Xaa-His_dipept"/>
    <property type="match status" value="1"/>
</dbReference>
<dbReference type="Pfam" id="PF01546">
    <property type="entry name" value="Peptidase_M20"/>
    <property type="match status" value="1"/>
</dbReference>
<dbReference type="Gene3D" id="3.40.630.10">
    <property type="entry name" value="Zn peptidases"/>
    <property type="match status" value="2"/>
</dbReference>
<dbReference type="NCBIfam" id="TIGR01893">
    <property type="entry name" value="aa-his-dipept"/>
    <property type="match status" value="1"/>
</dbReference>
<dbReference type="Pfam" id="PF07687">
    <property type="entry name" value="M20_dimer"/>
    <property type="match status" value="1"/>
</dbReference>
<gene>
    <name evidence="19" type="ORF">SAMN05421730_1001199</name>
</gene>
<dbReference type="Proteomes" id="UP000199315">
    <property type="component" value="Unassembled WGS sequence"/>
</dbReference>
<keyword evidence="8" id="KW-0170">Cobalt</keyword>
<evidence type="ECO:0000259" key="18">
    <source>
        <dbReference type="Pfam" id="PF07687"/>
    </source>
</evidence>
<keyword evidence="4" id="KW-0479">Metal-binding</keyword>
<proteinExistence type="inferred from homology"/>
<protein>
    <recommendedName>
        <fullName evidence="13">Cytosol non-specific dipeptidase</fullName>
        <ecNumber evidence="10">3.4.13.18</ecNumber>
    </recommendedName>
    <alternativeName>
        <fullName evidence="16">Aminoacyl-histidine dipeptidase</fullName>
    </alternativeName>
    <alternativeName>
        <fullName evidence="15">Beta-alanyl-histidine dipeptidase</fullName>
    </alternativeName>
    <alternativeName>
        <fullName evidence="14">Carnosinase</fullName>
    </alternativeName>
    <alternativeName>
        <fullName evidence="11">Peptidase D</fullName>
    </alternativeName>
    <alternativeName>
        <fullName evidence="17">Xaa-His dipeptidase</fullName>
    </alternativeName>
</protein>
<feature type="domain" description="Peptidase M20 dimerisation" evidence="18">
    <location>
        <begin position="206"/>
        <end position="291"/>
    </location>
</feature>
<dbReference type="CDD" id="cd03890">
    <property type="entry name" value="M20_pepD"/>
    <property type="match status" value="1"/>
</dbReference>
<evidence type="ECO:0000256" key="2">
    <source>
        <dbReference type="ARBA" id="ARBA00001947"/>
    </source>
</evidence>
<keyword evidence="7" id="KW-0482">Metalloprotease</keyword>
<sequence length="482" mass="53581">MKKLSQLEPVKVFEYFEEISGIPRGSGDTKRISDYCVEFAKNRRLEYHQDGLNNIIIIKEASKGYDNVPPVIIQGHLDMVCEKKPGSTHDFSKDGLELVMDGDFVSAKDTTLGADDGIAIAYALALLDDEEISHPRLEVIFSVDEETGMDGAHGLDMTPIKGKRLLNIDSEEENILLTSCAGGLKGHCCLPVEYVEETRVKYQVSISGLIGGHSGTEIDKCRANSNKLMGRLLHYIDSELCFGIISLAGGQKDNAIPRETSAELFIDESDTEIFEEIIAEFDDILRNEYKTADPGIRVACKNMGLQTGRMLSPRSREIVIFMIMNAPNGIQSMSADIPGLVETSLNMGVLKLEESDLRMIFAVRSSIRSAKEALSSQLKYLTEFLGGEYTISGDYPGWEFKKDSEFRKLMVDIYRKQYGAEPQIQAIHAGLECGILCSKKEDLDIVSAGPDIFDIHTTEERLSISSVQRFWDYLLEILKAGV</sequence>
<dbReference type="GO" id="GO:0046872">
    <property type="term" value="F:metal ion binding"/>
    <property type="evidence" value="ECO:0007669"/>
    <property type="project" value="UniProtKB-KW"/>
</dbReference>
<accession>A0A1D3TNQ7</accession>
<keyword evidence="5" id="KW-0378">Hydrolase</keyword>
<dbReference type="PRINTS" id="PR00934">
    <property type="entry name" value="XHISDIPTASE"/>
</dbReference>
<name>A0A1D3TNQ7_9FIRM</name>
<evidence type="ECO:0000256" key="10">
    <source>
        <dbReference type="ARBA" id="ARBA00038976"/>
    </source>
</evidence>
<dbReference type="SUPFAM" id="SSF53187">
    <property type="entry name" value="Zn-dependent exopeptidases"/>
    <property type="match status" value="1"/>
</dbReference>
<evidence type="ECO:0000256" key="8">
    <source>
        <dbReference type="ARBA" id="ARBA00023285"/>
    </source>
</evidence>
<reference evidence="19 20" key="1">
    <citation type="submission" date="2016-09" db="EMBL/GenBank/DDBJ databases">
        <authorList>
            <person name="Capua I."/>
            <person name="De Benedictis P."/>
            <person name="Joannis T."/>
            <person name="Lombin L.H."/>
            <person name="Cattoli G."/>
        </authorList>
    </citation>
    <scope>NUCLEOTIDE SEQUENCE [LARGE SCALE GENOMIC DNA]</scope>
    <source>
        <strain evidence="19 20">GluBS11</strain>
    </source>
</reference>
<keyword evidence="20" id="KW-1185">Reference proteome</keyword>
<dbReference type="FunFam" id="3.40.630.10:FF:000015">
    <property type="entry name" value="Aminoacyl-histidine dipeptidase PepD"/>
    <property type="match status" value="1"/>
</dbReference>
<comment type="catalytic activity">
    <reaction evidence="9">
        <text>Hydrolysis of dipeptides, preferentially hydrophobic dipeptides including prolyl amino acids.</text>
        <dbReference type="EC" id="3.4.13.18"/>
    </reaction>
</comment>
<evidence type="ECO:0000256" key="7">
    <source>
        <dbReference type="ARBA" id="ARBA00023049"/>
    </source>
</evidence>
<evidence type="ECO:0000256" key="1">
    <source>
        <dbReference type="ARBA" id="ARBA00001941"/>
    </source>
</evidence>
<dbReference type="InterPro" id="IPR011650">
    <property type="entry name" value="Peptidase_M20_dimer"/>
</dbReference>